<dbReference type="AlphaFoldDB" id="A0A0C9XFN3"/>
<dbReference type="Proteomes" id="UP000054477">
    <property type="component" value="Unassembled WGS sequence"/>
</dbReference>
<reference evidence="2" key="2">
    <citation type="submission" date="2015-01" db="EMBL/GenBank/DDBJ databases">
        <title>Evolutionary Origins and Diversification of the Mycorrhizal Mutualists.</title>
        <authorList>
            <consortium name="DOE Joint Genome Institute"/>
            <consortium name="Mycorrhizal Genomics Consortium"/>
            <person name="Kohler A."/>
            <person name="Kuo A."/>
            <person name="Nagy L.G."/>
            <person name="Floudas D."/>
            <person name="Copeland A."/>
            <person name="Barry K.W."/>
            <person name="Cichocki N."/>
            <person name="Veneault-Fourrey C."/>
            <person name="LaButti K."/>
            <person name="Lindquist E.A."/>
            <person name="Lipzen A."/>
            <person name="Lundell T."/>
            <person name="Morin E."/>
            <person name="Murat C."/>
            <person name="Riley R."/>
            <person name="Ohm R."/>
            <person name="Sun H."/>
            <person name="Tunlid A."/>
            <person name="Henrissat B."/>
            <person name="Grigoriev I.V."/>
            <person name="Hibbett D.S."/>
            <person name="Martin F."/>
        </authorList>
    </citation>
    <scope>NUCLEOTIDE SEQUENCE [LARGE SCALE GENOMIC DNA]</scope>
    <source>
        <strain evidence="2">LaAM-08-1</strain>
    </source>
</reference>
<accession>A0A0C9XFN3</accession>
<reference evidence="1 2" key="1">
    <citation type="submission" date="2014-04" db="EMBL/GenBank/DDBJ databases">
        <authorList>
            <consortium name="DOE Joint Genome Institute"/>
            <person name="Kuo A."/>
            <person name="Kohler A."/>
            <person name="Nagy L.G."/>
            <person name="Floudas D."/>
            <person name="Copeland A."/>
            <person name="Barry K.W."/>
            <person name="Cichocki N."/>
            <person name="Veneault-Fourrey C."/>
            <person name="LaButti K."/>
            <person name="Lindquist E.A."/>
            <person name="Lipzen A."/>
            <person name="Lundell T."/>
            <person name="Morin E."/>
            <person name="Murat C."/>
            <person name="Sun H."/>
            <person name="Tunlid A."/>
            <person name="Henrissat B."/>
            <person name="Grigoriev I.V."/>
            <person name="Hibbett D.S."/>
            <person name="Martin F."/>
            <person name="Nordberg H.P."/>
            <person name="Cantor M.N."/>
            <person name="Hua S.X."/>
        </authorList>
    </citation>
    <scope>NUCLEOTIDE SEQUENCE [LARGE SCALE GENOMIC DNA]</scope>
    <source>
        <strain evidence="1 2">LaAM-08-1</strain>
    </source>
</reference>
<gene>
    <name evidence="1" type="ORF">K443DRAFT_459738</name>
</gene>
<sequence length="112" mass="12953">MHAQSKYCDSLRLMLHSRFKLNEVHSLARITSTSIAALLSLFLSIDLYTLSLHAFGSQPFFPWSPNRHTPPVSRRSRPGSHSVRRYLIDSGCRDRDFLAACFSFYHPRKKSR</sequence>
<dbReference type="HOGENOM" id="CLU_2146273_0_0_1"/>
<dbReference type="EMBL" id="KN838576">
    <property type="protein sequence ID" value="KIK03756.1"/>
    <property type="molecule type" value="Genomic_DNA"/>
</dbReference>
<evidence type="ECO:0000313" key="1">
    <source>
        <dbReference type="EMBL" id="KIK03756.1"/>
    </source>
</evidence>
<evidence type="ECO:0000313" key="2">
    <source>
        <dbReference type="Proteomes" id="UP000054477"/>
    </source>
</evidence>
<keyword evidence="2" id="KW-1185">Reference proteome</keyword>
<organism evidence="1 2">
    <name type="scientific">Laccaria amethystina LaAM-08-1</name>
    <dbReference type="NCBI Taxonomy" id="1095629"/>
    <lineage>
        <taxon>Eukaryota</taxon>
        <taxon>Fungi</taxon>
        <taxon>Dikarya</taxon>
        <taxon>Basidiomycota</taxon>
        <taxon>Agaricomycotina</taxon>
        <taxon>Agaricomycetes</taxon>
        <taxon>Agaricomycetidae</taxon>
        <taxon>Agaricales</taxon>
        <taxon>Agaricineae</taxon>
        <taxon>Hydnangiaceae</taxon>
        <taxon>Laccaria</taxon>
    </lineage>
</organism>
<name>A0A0C9XFN3_9AGAR</name>
<proteinExistence type="predicted"/>
<protein>
    <submittedName>
        <fullName evidence="1">Uncharacterized protein</fullName>
    </submittedName>
</protein>